<keyword evidence="1" id="KW-1133">Transmembrane helix</keyword>
<accession>A0ABR7A3A2</accession>
<evidence type="ECO:0000313" key="3">
    <source>
        <dbReference type="EMBL" id="MBC3931198.1"/>
    </source>
</evidence>
<proteinExistence type="predicted"/>
<evidence type="ECO:0000259" key="2">
    <source>
        <dbReference type="Pfam" id="PF13937"/>
    </source>
</evidence>
<dbReference type="NCBIfam" id="TIGR03647">
    <property type="entry name" value="Na_symport_sm"/>
    <property type="match status" value="1"/>
</dbReference>
<evidence type="ECO:0000313" key="4">
    <source>
        <dbReference type="Proteomes" id="UP000654304"/>
    </source>
</evidence>
<dbReference type="Pfam" id="PF13937">
    <property type="entry name" value="DUF4212"/>
    <property type="match status" value="1"/>
</dbReference>
<keyword evidence="1" id="KW-0812">Transmembrane</keyword>
<keyword evidence="1" id="KW-0472">Membrane</keyword>
<keyword evidence="4" id="KW-1185">Reference proteome</keyword>
<feature type="domain" description="Sodium symporter small subunit" evidence="2">
    <location>
        <begin position="15"/>
        <end position="88"/>
    </location>
</feature>
<gene>
    <name evidence="3" type="ORF">H8K43_05885</name>
</gene>
<name>A0ABR7A3A2_9BURK</name>
<dbReference type="EMBL" id="JACOGD010000002">
    <property type="protein sequence ID" value="MBC3931198.1"/>
    <property type="molecule type" value="Genomic_DNA"/>
</dbReference>
<dbReference type="RefSeq" id="WP_186902959.1">
    <property type="nucleotide sequence ID" value="NZ_JACOGD010000002.1"/>
</dbReference>
<dbReference type="InterPro" id="IPR019886">
    <property type="entry name" value="Na_symporter_ssu"/>
</dbReference>
<dbReference type="Proteomes" id="UP000654304">
    <property type="component" value="Unassembled WGS sequence"/>
</dbReference>
<comment type="caution">
    <text evidence="3">The sequence shown here is derived from an EMBL/GenBank/DDBJ whole genome shotgun (WGS) entry which is preliminary data.</text>
</comment>
<protein>
    <submittedName>
        <fullName evidence="3">DUF4212 domain-containing protein</fullName>
    </submittedName>
</protein>
<feature type="transmembrane region" description="Helical" evidence="1">
    <location>
        <begin position="56"/>
        <end position="79"/>
    </location>
</feature>
<reference evidence="3 4" key="1">
    <citation type="submission" date="2020-08" db="EMBL/GenBank/DDBJ databases">
        <title>Novel species isolated from subtropical streams in China.</title>
        <authorList>
            <person name="Lu H."/>
        </authorList>
    </citation>
    <scope>NUCLEOTIDE SEQUENCE [LARGE SCALE GENOMIC DNA]</scope>
    <source>
        <strain evidence="3 4">CY22W</strain>
    </source>
</reference>
<organism evidence="3 4">
    <name type="scientific">Undibacterium curvum</name>
    <dbReference type="NCBI Taxonomy" id="2762294"/>
    <lineage>
        <taxon>Bacteria</taxon>
        <taxon>Pseudomonadati</taxon>
        <taxon>Pseudomonadota</taxon>
        <taxon>Betaproteobacteria</taxon>
        <taxon>Burkholderiales</taxon>
        <taxon>Oxalobacteraceae</taxon>
        <taxon>Undibacterium</taxon>
    </lineage>
</organism>
<evidence type="ECO:0000256" key="1">
    <source>
        <dbReference type="SAM" id="Phobius"/>
    </source>
</evidence>
<feature type="transmembrane region" description="Helical" evidence="1">
    <location>
        <begin position="21"/>
        <end position="44"/>
    </location>
</feature>
<sequence length="90" mass="10430">MMSANPRHTAHSARARYWLQTRLLTVLLLAFWAALVFGTLFFARELATIDFFGWNLSFYMLAQGLTLSFVLILAVYSVGMRWIAYRYGKD</sequence>